<dbReference type="Proteomes" id="UP000274139">
    <property type="component" value="Unassembled WGS sequence"/>
</dbReference>
<dbReference type="EMBL" id="RFAR01000024">
    <property type="protein sequence ID" value="RMC99582.1"/>
    <property type="molecule type" value="Genomic_DNA"/>
</dbReference>
<reference evidence="2 3" key="1">
    <citation type="submission" date="2018-10" db="EMBL/GenBank/DDBJ databases">
        <title>Draft genome sequence of Aquitalea MWU14-2217 isolated from a wild cranberry bog in Provincetown, Massachusetts.</title>
        <authorList>
            <person name="Ebadzadsahrai G."/>
            <person name="Soby S."/>
        </authorList>
    </citation>
    <scope>NUCLEOTIDE SEQUENCE [LARGE SCALE GENOMIC DNA]</scope>
    <source>
        <strain evidence="2 3">MWU14-2217</strain>
    </source>
</reference>
<feature type="domain" description="IrrE N-terminal-like" evidence="1">
    <location>
        <begin position="95"/>
        <end position="151"/>
    </location>
</feature>
<keyword evidence="3" id="KW-1185">Reference proteome</keyword>
<dbReference type="InterPro" id="IPR010359">
    <property type="entry name" value="IrrE_HExxH"/>
</dbReference>
<evidence type="ECO:0000313" key="2">
    <source>
        <dbReference type="EMBL" id="RMC99582.1"/>
    </source>
</evidence>
<accession>A0A454JK11</accession>
<evidence type="ECO:0000259" key="1">
    <source>
        <dbReference type="Pfam" id="PF06114"/>
    </source>
</evidence>
<dbReference type="AlphaFoldDB" id="A0A454JK11"/>
<evidence type="ECO:0000313" key="3">
    <source>
        <dbReference type="Proteomes" id="UP000274139"/>
    </source>
</evidence>
<proteinExistence type="predicted"/>
<name>A0A454JK11_9NEIS</name>
<dbReference type="Pfam" id="PF06114">
    <property type="entry name" value="Peptidase_M78"/>
    <property type="match status" value="1"/>
</dbReference>
<dbReference type="RefSeq" id="WP_103524132.1">
    <property type="nucleotide sequence ID" value="NZ_JAIZDC010000007.1"/>
</dbReference>
<protein>
    <submittedName>
        <fullName evidence="2">ImmA/IrrE family metallo-endopeptidase</fullName>
    </submittedName>
</protein>
<dbReference type="OrthoDB" id="9794834at2"/>
<sequence>MISEQCGEFSEQYFLRGQRVAPVNQSDIEFYARRLCKLLQLNSKKHISVLEAIENLRAHHGIPLDLDPIEDEKWELYGIAEALCEPSTMTIVMPNTLYVRMAENDPEALFVLFHELGHIFLSHKPVLHFKRDTAAVQEEDSEWQADVFATAALQAIFPKGLPKQLNLF</sequence>
<dbReference type="Gene3D" id="1.10.10.2910">
    <property type="match status" value="1"/>
</dbReference>
<comment type="caution">
    <text evidence="2">The sequence shown here is derived from an EMBL/GenBank/DDBJ whole genome shotgun (WGS) entry which is preliminary data.</text>
</comment>
<organism evidence="2 3">
    <name type="scientific">Aquitalea palustris</name>
    <dbReference type="NCBI Taxonomy" id="2480983"/>
    <lineage>
        <taxon>Bacteria</taxon>
        <taxon>Pseudomonadati</taxon>
        <taxon>Pseudomonadota</taxon>
        <taxon>Betaproteobacteria</taxon>
        <taxon>Neisseriales</taxon>
        <taxon>Chromobacteriaceae</taxon>
        <taxon>Aquitalea</taxon>
    </lineage>
</organism>
<gene>
    <name evidence="2" type="ORF">EAY64_07360</name>
</gene>